<dbReference type="AlphaFoldDB" id="A0A974CZI1"/>
<dbReference type="EMBL" id="CM004473">
    <property type="protein sequence ID" value="OCT82252.1"/>
    <property type="molecule type" value="Genomic_DNA"/>
</dbReference>
<dbReference type="Proteomes" id="UP000694892">
    <property type="component" value="Chromosome 4S"/>
</dbReference>
<accession>A0A974CZI1</accession>
<gene>
    <name evidence="1" type="ORF">XELAEV_18024770mg</name>
</gene>
<evidence type="ECO:0000313" key="2">
    <source>
        <dbReference type="Proteomes" id="UP000694892"/>
    </source>
</evidence>
<evidence type="ECO:0000313" key="1">
    <source>
        <dbReference type="EMBL" id="OCT82252.1"/>
    </source>
</evidence>
<organism evidence="1 2">
    <name type="scientific">Xenopus laevis</name>
    <name type="common">African clawed frog</name>
    <dbReference type="NCBI Taxonomy" id="8355"/>
    <lineage>
        <taxon>Eukaryota</taxon>
        <taxon>Metazoa</taxon>
        <taxon>Chordata</taxon>
        <taxon>Craniata</taxon>
        <taxon>Vertebrata</taxon>
        <taxon>Euteleostomi</taxon>
        <taxon>Amphibia</taxon>
        <taxon>Batrachia</taxon>
        <taxon>Anura</taxon>
        <taxon>Pipoidea</taxon>
        <taxon>Pipidae</taxon>
        <taxon>Xenopodinae</taxon>
        <taxon>Xenopus</taxon>
        <taxon>Xenopus</taxon>
    </lineage>
</organism>
<protein>
    <submittedName>
        <fullName evidence="1">Uncharacterized protein</fullName>
    </submittedName>
</protein>
<name>A0A974CZI1_XENLA</name>
<proteinExistence type="predicted"/>
<reference evidence="2" key="1">
    <citation type="journal article" date="2016" name="Nature">
        <title>Genome evolution in the allotetraploid frog Xenopus laevis.</title>
        <authorList>
            <person name="Session A.M."/>
            <person name="Uno Y."/>
            <person name="Kwon T."/>
            <person name="Chapman J.A."/>
            <person name="Toyoda A."/>
            <person name="Takahashi S."/>
            <person name="Fukui A."/>
            <person name="Hikosaka A."/>
            <person name="Suzuki A."/>
            <person name="Kondo M."/>
            <person name="van Heeringen S.J."/>
            <person name="Quigley I."/>
            <person name="Heinz S."/>
            <person name="Ogino H."/>
            <person name="Ochi H."/>
            <person name="Hellsten U."/>
            <person name="Lyons J.B."/>
            <person name="Simakov O."/>
            <person name="Putnam N."/>
            <person name="Stites J."/>
            <person name="Kuroki Y."/>
            <person name="Tanaka T."/>
            <person name="Michiue T."/>
            <person name="Watanabe M."/>
            <person name="Bogdanovic O."/>
            <person name="Lister R."/>
            <person name="Georgiou G."/>
            <person name="Paranjpe S.S."/>
            <person name="van Kruijsbergen I."/>
            <person name="Shu S."/>
            <person name="Carlson J."/>
            <person name="Kinoshita T."/>
            <person name="Ohta Y."/>
            <person name="Mawaribuchi S."/>
            <person name="Jenkins J."/>
            <person name="Grimwood J."/>
            <person name="Schmutz J."/>
            <person name="Mitros T."/>
            <person name="Mozaffari S.V."/>
            <person name="Suzuki Y."/>
            <person name="Haramoto Y."/>
            <person name="Yamamoto T.S."/>
            <person name="Takagi C."/>
            <person name="Heald R."/>
            <person name="Miller K."/>
            <person name="Haudenschild C."/>
            <person name="Kitzman J."/>
            <person name="Nakayama T."/>
            <person name="Izutsu Y."/>
            <person name="Robert J."/>
            <person name="Fortriede J."/>
            <person name="Burns K."/>
            <person name="Lotay V."/>
            <person name="Karimi K."/>
            <person name="Yasuoka Y."/>
            <person name="Dichmann D.S."/>
            <person name="Flajnik M.F."/>
            <person name="Houston D.W."/>
            <person name="Shendure J."/>
            <person name="DuPasquier L."/>
            <person name="Vize P.D."/>
            <person name="Zorn A.M."/>
            <person name="Ito M."/>
            <person name="Marcotte E.M."/>
            <person name="Wallingford J.B."/>
            <person name="Ito Y."/>
            <person name="Asashima M."/>
            <person name="Ueno N."/>
            <person name="Matsuda Y."/>
            <person name="Veenstra G.J."/>
            <person name="Fujiyama A."/>
            <person name="Harland R.M."/>
            <person name="Taira M."/>
            <person name="Rokhsar D.S."/>
        </authorList>
    </citation>
    <scope>NUCLEOTIDE SEQUENCE [LARGE SCALE GENOMIC DNA]</scope>
    <source>
        <strain evidence="2">J</strain>
    </source>
</reference>
<sequence>MCNGWSIKTSKVGVNSKTPFVHVHFTLHLIQYRGCNLVQGTSTEGIMMKQNPLEIAFGLIQFCALHYLLH</sequence>